<dbReference type="InterPro" id="IPR036291">
    <property type="entry name" value="NAD(P)-bd_dom_sf"/>
</dbReference>
<dbReference type="Gene3D" id="3.40.50.720">
    <property type="entry name" value="NAD(P)-binding Rossmann-like Domain"/>
    <property type="match status" value="1"/>
</dbReference>
<dbReference type="PRINTS" id="PR00081">
    <property type="entry name" value="GDHRDH"/>
</dbReference>
<sequence length="298" mass="32325">MAPLKDCVAVVTGATRGAGRGIAVELGAAGATVYVTGRSTRAQPASAYGQILALSKMEAVPGSIEDAADDVTRAGGRGIAVRCDHTRDDEVAALFDRVAQAHDGRLDLLVNNAWGGHEVFDGVFQAPFWERPMDPWDAMFNRGVRNHLLASRLAAPLMLQRRQGLIVTTTFWDRHRYLMGNLFYDLAKAAMTRLAYGMAQELRPHGVASVAVSPGWMRTEFVLAGHQTDEAHWQQRPALARTESPRYVGRAVAALASDPNVMARTGEVLRVGDLAREYGFTDVDGRQPPAFELDAKAG</sequence>
<organism evidence="1 2">
    <name type="scientific">Caldimonas mangrovi</name>
    <dbReference type="NCBI Taxonomy" id="2944811"/>
    <lineage>
        <taxon>Bacteria</taxon>
        <taxon>Pseudomonadati</taxon>
        <taxon>Pseudomonadota</taxon>
        <taxon>Betaproteobacteria</taxon>
        <taxon>Burkholderiales</taxon>
        <taxon>Sphaerotilaceae</taxon>
        <taxon>Caldimonas</taxon>
    </lineage>
</organism>
<protein>
    <submittedName>
        <fullName evidence="1">SDR family oxidoreductase</fullName>
    </submittedName>
</protein>
<accession>A0ABT0YUG9</accession>
<dbReference type="EMBL" id="JAMKFE010000018">
    <property type="protein sequence ID" value="MCM5682395.1"/>
    <property type="molecule type" value="Genomic_DNA"/>
</dbReference>
<dbReference type="Proteomes" id="UP001165541">
    <property type="component" value="Unassembled WGS sequence"/>
</dbReference>
<dbReference type="PANTHER" id="PTHR44147">
    <property type="entry name" value="DEHYDROGENASE/REDUCTASE SDR FAMILY MEMBER 1"/>
    <property type="match status" value="1"/>
</dbReference>
<name>A0ABT0YUG9_9BURK</name>
<dbReference type="SUPFAM" id="SSF51735">
    <property type="entry name" value="NAD(P)-binding Rossmann-fold domains"/>
    <property type="match status" value="1"/>
</dbReference>
<dbReference type="PANTHER" id="PTHR44147:SF2">
    <property type="entry name" value="DEHYDROGENASE_REDUCTASE SDR FAMILY MEMBER 1"/>
    <property type="match status" value="1"/>
</dbReference>
<dbReference type="InterPro" id="IPR002347">
    <property type="entry name" value="SDR_fam"/>
</dbReference>
<evidence type="ECO:0000313" key="1">
    <source>
        <dbReference type="EMBL" id="MCM5682395.1"/>
    </source>
</evidence>
<evidence type="ECO:0000313" key="2">
    <source>
        <dbReference type="Proteomes" id="UP001165541"/>
    </source>
</evidence>
<gene>
    <name evidence="1" type="ORF">M8A51_22945</name>
</gene>
<dbReference type="RefSeq" id="WP_251780871.1">
    <property type="nucleotide sequence ID" value="NZ_JAMKFE010000018.1"/>
</dbReference>
<keyword evidence="2" id="KW-1185">Reference proteome</keyword>
<dbReference type="Pfam" id="PF13561">
    <property type="entry name" value="adh_short_C2"/>
    <property type="match status" value="1"/>
</dbReference>
<reference evidence="1" key="1">
    <citation type="submission" date="2022-05" db="EMBL/GenBank/DDBJ databases">
        <title>Schlegelella sp. nov., isolated from mangrove soil.</title>
        <authorList>
            <person name="Liu Y."/>
            <person name="Ge X."/>
            <person name="Liu W."/>
        </authorList>
    </citation>
    <scope>NUCLEOTIDE SEQUENCE</scope>
    <source>
        <strain evidence="1">S2-27</strain>
    </source>
</reference>
<comment type="caution">
    <text evidence="1">The sequence shown here is derived from an EMBL/GenBank/DDBJ whole genome shotgun (WGS) entry which is preliminary data.</text>
</comment>
<proteinExistence type="predicted"/>